<keyword evidence="12" id="KW-1185">Reference proteome</keyword>
<comment type="similarity">
    <text evidence="4 9 10">Belongs to the HisA/HisF family.</text>
</comment>
<dbReference type="RefSeq" id="WP_132687884.1">
    <property type="nucleotide sequence ID" value="NZ_SKBU01000005.1"/>
</dbReference>
<proteinExistence type="inferred from homology"/>
<sequence length="240" mass="25067">MADLTVLPAIDIRGGRCVRLVQGDFARQREYGGDPVARAREWERQGARAIHVVDLDGAKEGYPVQRDVIGEVARSVSVPVQAGGGVRTLDDLRALLDAGTARVVMGTAAVLDRGLRRRAVELAGDALVVAVDARGSVVATHGWQQSSGTDVLELARELREDGVGSVLYTDVDRDGTGAGAALESTARVASLIPTIASGGVRSAGDVRELARIPGVVGVVVGTALYERRVTLGELLDAARG</sequence>
<dbReference type="AlphaFoldDB" id="A0A4R1BR55"/>
<dbReference type="InterPro" id="IPR011060">
    <property type="entry name" value="RibuloseP-bd_barrel"/>
</dbReference>
<comment type="caution">
    <text evidence="11">The sequence shown here is derived from an EMBL/GenBank/DDBJ whole genome shotgun (WGS) entry which is preliminary data.</text>
</comment>
<keyword evidence="5 9" id="KW-0963">Cytoplasm</keyword>
<dbReference type="GO" id="GO:0003949">
    <property type="term" value="F:1-(5-phosphoribosyl)-5-[(5-phosphoribosylamino)methylideneamino]imidazole-4-carboxamide isomerase activity"/>
    <property type="evidence" value="ECO:0007669"/>
    <property type="project" value="UniProtKB-UniRule"/>
</dbReference>
<gene>
    <name evidence="9" type="primary">hisA</name>
    <name evidence="11" type="ORF">E0L93_02170</name>
</gene>
<evidence type="ECO:0000256" key="5">
    <source>
        <dbReference type="ARBA" id="ARBA00022490"/>
    </source>
</evidence>
<keyword evidence="6 9" id="KW-0028">Amino-acid biosynthesis</keyword>
<reference evidence="11 12" key="1">
    <citation type="submission" date="2019-03" db="EMBL/GenBank/DDBJ databases">
        <title>Whole genome sequence of a novel Rubrobacter taiwanensis strain, isolated from Yellowstone National Park.</title>
        <authorList>
            <person name="Freed S."/>
            <person name="Ramaley R.F."/>
            <person name="Kyndt J.A."/>
        </authorList>
    </citation>
    <scope>NUCLEOTIDE SEQUENCE [LARGE SCALE GENOMIC DNA]</scope>
    <source>
        <strain evidence="11 12">Yellowstone</strain>
    </source>
</reference>
<dbReference type="OrthoDB" id="9807749at2"/>
<dbReference type="CDD" id="cd04732">
    <property type="entry name" value="HisA"/>
    <property type="match status" value="1"/>
</dbReference>
<evidence type="ECO:0000313" key="12">
    <source>
        <dbReference type="Proteomes" id="UP000295244"/>
    </source>
</evidence>
<dbReference type="InterPro" id="IPR013785">
    <property type="entry name" value="Aldolase_TIM"/>
</dbReference>
<evidence type="ECO:0000256" key="10">
    <source>
        <dbReference type="RuleBase" id="RU003657"/>
    </source>
</evidence>
<dbReference type="UniPathway" id="UPA00031">
    <property type="reaction ID" value="UER00009"/>
</dbReference>
<dbReference type="EC" id="5.3.1.16" evidence="9"/>
<evidence type="ECO:0000256" key="7">
    <source>
        <dbReference type="ARBA" id="ARBA00023102"/>
    </source>
</evidence>
<evidence type="ECO:0000256" key="9">
    <source>
        <dbReference type="HAMAP-Rule" id="MF_01014"/>
    </source>
</evidence>
<dbReference type="InterPro" id="IPR023016">
    <property type="entry name" value="HisA/PriA"/>
</dbReference>
<dbReference type="SUPFAM" id="SSF51366">
    <property type="entry name" value="Ribulose-phoshate binding barrel"/>
    <property type="match status" value="1"/>
</dbReference>
<dbReference type="InterPro" id="IPR044524">
    <property type="entry name" value="Isoase_HisA-like"/>
</dbReference>
<dbReference type="PANTHER" id="PTHR43090:SF2">
    <property type="entry name" value="1-(5-PHOSPHORIBOSYL)-5-[(5-PHOSPHORIBOSYLAMINO)METHYLIDENEAMINO] IMIDAZOLE-4-CARBOXAMIDE ISOMERASE"/>
    <property type="match status" value="1"/>
</dbReference>
<protein>
    <recommendedName>
        <fullName evidence="9">1-(5-phosphoribosyl)-5-[(5-phosphoribosylamino)methylideneamino] imidazole-4-carboxamide isomerase</fullName>
        <ecNumber evidence="9">5.3.1.16</ecNumber>
    </recommendedName>
    <alternativeName>
        <fullName evidence="9">Phosphoribosylformimino-5-aminoimidazole carboxamide ribotide isomerase</fullName>
    </alternativeName>
</protein>
<dbReference type="Pfam" id="PF00977">
    <property type="entry name" value="His_biosynth"/>
    <property type="match status" value="1"/>
</dbReference>
<evidence type="ECO:0000256" key="8">
    <source>
        <dbReference type="ARBA" id="ARBA00023235"/>
    </source>
</evidence>
<dbReference type="FunFam" id="3.20.20.70:FF:000009">
    <property type="entry name" value="1-(5-phosphoribosyl)-5-[(5-phosphoribosylamino)methylideneamino] imidazole-4-carboxamide isomerase"/>
    <property type="match status" value="1"/>
</dbReference>
<accession>A0A4R1BR55</accession>
<dbReference type="InterPro" id="IPR006062">
    <property type="entry name" value="His_biosynth"/>
</dbReference>
<evidence type="ECO:0000256" key="2">
    <source>
        <dbReference type="ARBA" id="ARBA00004496"/>
    </source>
</evidence>
<dbReference type="Gene3D" id="3.20.20.70">
    <property type="entry name" value="Aldolase class I"/>
    <property type="match status" value="1"/>
</dbReference>
<feature type="active site" description="Proton acceptor" evidence="9">
    <location>
        <position position="11"/>
    </location>
</feature>
<evidence type="ECO:0000256" key="1">
    <source>
        <dbReference type="ARBA" id="ARBA00000901"/>
    </source>
</evidence>
<dbReference type="HAMAP" id="MF_01014">
    <property type="entry name" value="HisA"/>
    <property type="match status" value="1"/>
</dbReference>
<keyword evidence="7 9" id="KW-0368">Histidine biosynthesis</keyword>
<feature type="active site" description="Proton donor" evidence="9">
    <location>
        <position position="132"/>
    </location>
</feature>
<dbReference type="EMBL" id="SKBU01000005">
    <property type="protein sequence ID" value="TCJ20214.1"/>
    <property type="molecule type" value="Genomic_DNA"/>
</dbReference>
<comment type="pathway">
    <text evidence="3 9">Amino-acid biosynthesis; L-histidine biosynthesis; L-histidine from 5-phospho-alpha-D-ribose 1-diphosphate: step 4/9.</text>
</comment>
<evidence type="ECO:0000313" key="11">
    <source>
        <dbReference type="EMBL" id="TCJ20214.1"/>
    </source>
</evidence>
<name>A0A4R1BR55_9ACTN</name>
<dbReference type="GO" id="GO:0000162">
    <property type="term" value="P:L-tryptophan biosynthetic process"/>
    <property type="evidence" value="ECO:0007669"/>
    <property type="project" value="TreeGrafter"/>
</dbReference>
<evidence type="ECO:0000256" key="3">
    <source>
        <dbReference type="ARBA" id="ARBA00005133"/>
    </source>
</evidence>
<comment type="subcellular location">
    <subcellularLocation>
        <location evidence="2 9">Cytoplasm</location>
    </subcellularLocation>
</comment>
<evidence type="ECO:0000256" key="6">
    <source>
        <dbReference type="ARBA" id="ARBA00022605"/>
    </source>
</evidence>
<dbReference type="Proteomes" id="UP000295244">
    <property type="component" value="Unassembled WGS sequence"/>
</dbReference>
<dbReference type="PANTHER" id="PTHR43090">
    <property type="entry name" value="1-(5-PHOSPHORIBOSYL)-5-[(5-PHOSPHORIBOSYLAMINO)METHYLIDENEAMINO] IMIDAZOLE-4-CARBOXAMIDE ISOMERASE"/>
    <property type="match status" value="1"/>
</dbReference>
<dbReference type="GO" id="GO:0000105">
    <property type="term" value="P:L-histidine biosynthetic process"/>
    <property type="evidence" value="ECO:0007669"/>
    <property type="project" value="UniProtKB-UniRule"/>
</dbReference>
<organism evidence="11 12">
    <name type="scientific">Rubrobacter taiwanensis</name>
    <dbReference type="NCBI Taxonomy" id="185139"/>
    <lineage>
        <taxon>Bacteria</taxon>
        <taxon>Bacillati</taxon>
        <taxon>Actinomycetota</taxon>
        <taxon>Rubrobacteria</taxon>
        <taxon>Rubrobacterales</taxon>
        <taxon>Rubrobacteraceae</taxon>
        <taxon>Rubrobacter</taxon>
    </lineage>
</organism>
<keyword evidence="8 9" id="KW-0413">Isomerase</keyword>
<comment type="catalytic activity">
    <reaction evidence="1 9">
        <text>1-(5-phospho-beta-D-ribosyl)-5-[(5-phospho-beta-D-ribosylamino)methylideneamino]imidazole-4-carboxamide = 5-[(5-phospho-1-deoxy-D-ribulos-1-ylimino)methylamino]-1-(5-phospho-beta-D-ribosyl)imidazole-4-carboxamide</text>
        <dbReference type="Rhea" id="RHEA:15469"/>
        <dbReference type="ChEBI" id="CHEBI:58435"/>
        <dbReference type="ChEBI" id="CHEBI:58525"/>
        <dbReference type="EC" id="5.3.1.16"/>
    </reaction>
</comment>
<dbReference type="GO" id="GO:0005737">
    <property type="term" value="C:cytoplasm"/>
    <property type="evidence" value="ECO:0007669"/>
    <property type="project" value="UniProtKB-SubCell"/>
</dbReference>
<evidence type="ECO:0000256" key="4">
    <source>
        <dbReference type="ARBA" id="ARBA00009667"/>
    </source>
</evidence>